<protein>
    <submittedName>
        <fullName evidence="4">DUF4350 domain-containing protein</fullName>
    </submittedName>
</protein>
<dbReference type="InterPro" id="IPR029062">
    <property type="entry name" value="Class_I_gatase-like"/>
</dbReference>
<feature type="domain" description="DUF4350" evidence="3">
    <location>
        <begin position="36"/>
        <end position="243"/>
    </location>
</feature>
<dbReference type="Pfam" id="PF14258">
    <property type="entry name" value="DUF4350"/>
    <property type="match status" value="1"/>
</dbReference>
<keyword evidence="2" id="KW-0472">Membrane</keyword>
<keyword evidence="5" id="KW-1185">Reference proteome</keyword>
<dbReference type="Gene3D" id="3.40.50.880">
    <property type="match status" value="1"/>
</dbReference>
<keyword evidence="2" id="KW-0812">Transmembrane</keyword>
<evidence type="ECO:0000256" key="2">
    <source>
        <dbReference type="SAM" id="Phobius"/>
    </source>
</evidence>
<sequence>MVRLQGVPGMLAVGLAVALLVTGGWAVSVSDDAFGAYNPGWSGTSELRSEVGAAETSLLLAPRMTAYDGVAPEGTVAIVLSPDEPYSDAEATRLRRFVRAGGTLVVAEDFGPQTNPLLQRIGASARVDGRPVRDERHYYRSPNITAATGVRDAGPTAGVDELVLNHGTALRPGDANVLVETSPFAYVDANGNERLDGTESLRRYPVVTVEQVGEGQAIVVADSSLFINAMLEHEGNRRFVRGLVDGARTTVLDYSHTSGLPLLASATLALQQSPGLLVLVGVGLLVILLAVNTRFVRDRLSRSRSKSRDPTAASRDRLRRGLARRHPDWNNEVLTRLVAGVITDGEQETLESTNDNRGDNG</sequence>
<proteinExistence type="predicted"/>
<gene>
    <name evidence="4" type="ORF">ACFSBJ_06320</name>
</gene>
<evidence type="ECO:0000313" key="5">
    <source>
        <dbReference type="Proteomes" id="UP001597075"/>
    </source>
</evidence>
<keyword evidence="2" id="KW-1133">Transmembrane helix</keyword>
<dbReference type="AlphaFoldDB" id="A0ABD6CWV6"/>
<evidence type="ECO:0000259" key="3">
    <source>
        <dbReference type="Pfam" id="PF14258"/>
    </source>
</evidence>
<comment type="caution">
    <text evidence="4">The sequence shown here is derived from an EMBL/GenBank/DDBJ whole genome shotgun (WGS) entry which is preliminary data.</text>
</comment>
<evidence type="ECO:0000313" key="4">
    <source>
        <dbReference type="EMBL" id="MFD1633350.1"/>
    </source>
</evidence>
<name>A0ABD6CWV6_9EURY</name>
<accession>A0ABD6CWV6</accession>
<evidence type="ECO:0000256" key="1">
    <source>
        <dbReference type="SAM" id="MobiDB-lite"/>
    </source>
</evidence>
<feature type="region of interest" description="Disordered" evidence="1">
    <location>
        <begin position="300"/>
        <end position="320"/>
    </location>
</feature>
<organism evidence="4 5">
    <name type="scientific">Haloplanus ruber</name>
    <dbReference type="NCBI Taxonomy" id="869892"/>
    <lineage>
        <taxon>Archaea</taxon>
        <taxon>Methanobacteriati</taxon>
        <taxon>Methanobacteriota</taxon>
        <taxon>Stenosarchaea group</taxon>
        <taxon>Halobacteria</taxon>
        <taxon>Halobacteriales</taxon>
        <taxon>Haloferacaceae</taxon>
        <taxon>Haloplanus</taxon>
    </lineage>
</organism>
<feature type="transmembrane region" description="Helical" evidence="2">
    <location>
        <begin position="275"/>
        <end position="296"/>
    </location>
</feature>
<dbReference type="EMBL" id="JBHUDL010000009">
    <property type="protein sequence ID" value="MFD1633350.1"/>
    <property type="molecule type" value="Genomic_DNA"/>
</dbReference>
<dbReference type="Proteomes" id="UP001597075">
    <property type="component" value="Unassembled WGS sequence"/>
</dbReference>
<reference evidence="4 5" key="1">
    <citation type="journal article" date="2019" name="Int. J. Syst. Evol. Microbiol.">
        <title>The Global Catalogue of Microorganisms (GCM) 10K type strain sequencing project: providing services to taxonomists for standard genome sequencing and annotation.</title>
        <authorList>
            <consortium name="The Broad Institute Genomics Platform"/>
            <consortium name="The Broad Institute Genome Sequencing Center for Infectious Disease"/>
            <person name="Wu L."/>
            <person name="Ma J."/>
        </authorList>
    </citation>
    <scope>NUCLEOTIDE SEQUENCE [LARGE SCALE GENOMIC DNA]</scope>
    <source>
        <strain evidence="4 5">CGMCC 1.10594</strain>
    </source>
</reference>
<dbReference type="SUPFAM" id="SSF52317">
    <property type="entry name" value="Class I glutamine amidotransferase-like"/>
    <property type="match status" value="1"/>
</dbReference>
<feature type="compositionally biased region" description="Basic and acidic residues" evidence="1">
    <location>
        <begin position="300"/>
        <end position="309"/>
    </location>
</feature>
<dbReference type="RefSeq" id="WP_256405761.1">
    <property type="nucleotide sequence ID" value="NZ_CP187151.1"/>
</dbReference>
<dbReference type="InterPro" id="IPR025646">
    <property type="entry name" value="DUF4350"/>
</dbReference>